<dbReference type="PROSITE" id="PS00028">
    <property type="entry name" value="ZINC_FINGER_C2H2_1"/>
    <property type="match status" value="1"/>
</dbReference>
<dbReference type="SUPFAM" id="SSF57667">
    <property type="entry name" value="beta-beta-alpha zinc fingers"/>
    <property type="match status" value="1"/>
</dbReference>
<accession>A0A1S3X5B9</accession>
<dbReference type="InterPro" id="IPR013087">
    <property type="entry name" value="Znf_C2H2_type"/>
</dbReference>
<dbReference type="OMA" id="TWTNINN"/>
<name>A0A1S3X5B9_TOBAC</name>
<evidence type="ECO:0000313" key="5">
    <source>
        <dbReference type="RefSeq" id="XP_016435036.1"/>
    </source>
</evidence>
<dbReference type="GO" id="GO:0003700">
    <property type="term" value="F:DNA-binding transcription factor activity"/>
    <property type="evidence" value="ECO:0007669"/>
    <property type="project" value="InterPro"/>
</dbReference>
<dbReference type="InterPro" id="IPR036236">
    <property type="entry name" value="Znf_C2H2_sf"/>
</dbReference>
<dbReference type="Gene3D" id="3.30.160.60">
    <property type="entry name" value="Classic Zinc Finger"/>
    <property type="match status" value="1"/>
</dbReference>
<keyword evidence="1" id="KW-0863">Zinc-finger</keyword>
<dbReference type="PANTHER" id="PTHR46547">
    <property type="entry name" value="ZINC FINGER PROTEIN GIS"/>
    <property type="match status" value="1"/>
</dbReference>
<feature type="region of interest" description="Disordered" evidence="2">
    <location>
        <begin position="46"/>
        <end position="68"/>
    </location>
</feature>
<organism evidence="4 5">
    <name type="scientific">Nicotiana tabacum</name>
    <name type="common">Common tobacco</name>
    <dbReference type="NCBI Taxonomy" id="4097"/>
    <lineage>
        <taxon>Eukaryota</taxon>
        <taxon>Viridiplantae</taxon>
        <taxon>Streptophyta</taxon>
        <taxon>Embryophyta</taxon>
        <taxon>Tracheophyta</taxon>
        <taxon>Spermatophyta</taxon>
        <taxon>Magnoliopsida</taxon>
        <taxon>eudicotyledons</taxon>
        <taxon>Gunneridae</taxon>
        <taxon>Pentapetalae</taxon>
        <taxon>asterids</taxon>
        <taxon>lamiids</taxon>
        <taxon>Solanales</taxon>
        <taxon>Solanaceae</taxon>
        <taxon>Nicotianoideae</taxon>
        <taxon>Nicotianeae</taxon>
        <taxon>Nicotiana</taxon>
    </lineage>
</organism>
<dbReference type="KEGG" id="nta:107761324"/>
<dbReference type="GeneID" id="107761324"/>
<reference evidence="5" key="2">
    <citation type="submission" date="2025-08" db="UniProtKB">
        <authorList>
            <consortium name="RefSeq"/>
        </authorList>
    </citation>
    <scope>IDENTIFICATION</scope>
    <source>
        <tissue evidence="5">Leaf</tissue>
    </source>
</reference>
<dbReference type="PaxDb" id="4097-A0A1S3X5B9"/>
<dbReference type="Pfam" id="PF13912">
    <property type="entry name" value="zf-C2H2_6"/>
    <property type="match status" value="1"/>
</dbReference>
<feature type="compositionally biased region" description="Polar residues" evidence="2">
    <location>
        <begin position="48"/>
        <end position="61"/>
    </location>
</feature>
<reference evidence="4" key="1">
    <citation type="journal article" date="2014" name="Nat. Commun.">
        <title>The tobacco genome sequence and its comparison with those of tomato and potato.</title>
        <authorList>
            <person name="Sierro N."/>
            <person name="Battey J.N."/>
            <person name="Ouadi S."/>
            <person name="Bakaher N."/>
            <person name="Bovet L."/>
            <person name="Willig A."/>
            <person name="Goepfert S."/>
            <person name="Peitsch M.C."/>
            <person name="Ivanov N.V."/>
        </authorList>
    </citation>
    <scope>NUCLEOTIDE SEQUENCE [LARGE SCALE GENOMIC DNA]</scope>
</reference>
<dbReference type="InterPro" id="IPR044291">
    <property type="entry name" value="GIS/GIS2/ZFP8"/>
</dbReference>
<evidence type="ECO:0000313" key="4">
    <source>
        <dbReference type="Proteomes" id="UP000790787"/>
    </source>
</evidence>
<dbReference type="OrthoDB" id="9442240at2759"/>
<keyword evidence="1" id="KW-0862">Zinc</keyword>
<evidence type="ECO:0000256" key="2">
    <source>
        <dbReference type="SAM" id="MobiDB-lite"/>
    </source>
</evidence>
<dbReference type="PROSITE" id="PS50157">
    <property type="entry name" value="ZINC_FINGER_C2H2_2"/>
    <property type="match status" value="1"/>
</dbReference>
<dbReference type="Proteomes" id="UP000790787">
    <property type="component" value="Chromosome 15"/>
</dbReference>
<proteinExistence type="predicted"/>
<evidence type="ECO:0000259" key="3">
    <source>
        <dbReference type="PROSITE" id="PS50157"/>
    </source>
</evidence>
<feature type="domain" description="C2H2-type" evidence="3">
    <location>
        <begin position="95"/>
        <end position="122"/>
    </location>
</feature>
<dbReference type="GO" id="GO:0010090">
    <property type="term" value="P:trichome morphogenesis"/>
    <property type="evidence" value="ECO:0007669"/>
    <property type="project" value="InterPro"/>
</dbReference>
<dbReference type="STRING" id="4097.A0A1S3X5B9"/>
<dbReference type="RefSeq" id="XP_016435036.1">
    <property type="nucleotide sequence ID" value="XM_016579550.1"/>
</dbReference>
<protein>
    <submittedName>
        <fullName evidence="5">Zinc finger protein 8-like</fullName>
    </submittedName>
</protein>
<dbReference type="GO" id="GO:0008270">
    <property type="term" value="F:zinc ion binding"/>
    <property type="evidence" value="ECO:0007669"/>
    <property type="project" value="UniProtKB-KW"/>
</dbReference>
<dbReference type="PANTHER" id="PTHR46547:SF15">
    <property type="entry name" value="C2H2-TYPE DOMAIN-CONTAINING PROTEIN"/>
    <property type="match status" value="1"/>
</dbReference>
<dbReference type="GO" id="GO:0009739">
    <property type="term" value="P:response to gibberellin"/>
    <property type="evidence" value="ECO:0007669"/>
    <property type="project" value="InterPro"/>
</dbReference>
<keyword evidence="4" id="KW-1185">Reference proteome</keyword>
<gene>
    <name evidence="5" type="primary">LOC107761324</name>
</gene>
<dbReference type="AlphaFoldDB" id="A0A1S3X5B9"/>
<keyword evidence="1" id="KW-0479">Metal-binding</keyword>
<evidence type="ECO:0000256" key="1">
    <source>
        <dbReference type="PROSITE-ProRule" id="PRU00042"/>
    </source>
</evidence>
<sequence>MDKTKREAVDFMNVETFSQLIPFIRPPPPPVKEKPIRLFGKELEGGRNATTTTDMSESIDSNPFHDEPEIITANPVNYAYKESHIGNNEESNKKYECQYCFRNFPTSQALGGHQNAHKRERQNAKRAHLQSALAHEANIYGIMNHHRLGEPAAPSTTRYSTWNNINNSTRSYGNHHVISPYSQTPINRNPLAFWRISPAVHQNFSSNLVFPNDDLKPFPTVKSPNCDSTFGYEPKGGVQDHLSLDLHL</sequence>
<dbReference type="RefSeq" id="XP_016435036.1">
    <property type="nucleotide sequence ID" value="XM_016579550.2"/>
</dbReference>